<reference evidence="3" key="1">
    <citation type="journal article" date="2020" name="Nature">
        <title>Giant virus diversity and host interactions through global metagenomics.</title>
        <authorList>
            <person name="Schulz F."/>
            <person name="Roux S."/>
            <person name="Paez-Espino D."/>
            <person name="Jungbluth S."/>
            <person name="Walsh D.A."/>
            <person name="Denef V.J."/>
            <person name="McMahon K.D."/>
            <person name="Konstantinidis K.T."/>
            <person name="Eloe-Fadrosh E.A."/>
            <person name="Kyrpides N.C."/>
            <person name="Woyke T."/>
        </authorList>
    </citation>
    <scope>NUCLEOTIDE SEQUENCE</scope>
    <source>
        <strain evidence="3">GVMAG-S-3300013286-35</strain>
    </source>
</reference>
<protein>
    <recommendedName>
        <fullName evidence="2">Minor capsid protein P9 transmembrane helices domain-containing protein</fullName>
    </recommendedName>
</protein>
<name>A0A6C0KVP7_9ZZZZ</name>
<accession>A0A6C0KVP7</accession>
<proteinExistence type="predicted"/>
<keyword evidence="1" id="KW-0472">Membrane</keyword>
<feature type="domain" description="Minor capsid protein P9 transmembrane helices" evidence="2">
    <location>
        <begin position="10"/>
        <end position="78"/>
    </location>
</feature>
<sequence length="241" mass="26668">MAEINQCPSFWIENPQVLIADAIDFFPFSEKAKVCSTTALNSLTRFSVYLGLLLALITQRAFYLGIPVLGIVLAVSLYYGMKNQGTLRQGAFPNAMMDRPTFKEGFADIEGTAASGKVLEDIIGTSQRTEPNAPNPFMNVLINEVADYPTKPPAKFAASAPVKEVLEKQFQTKVYGDPGDVWNRNQGQREFYTMPSTSIPNDRESYQNWLYRVPGKTCKEGNMEACTTDGSGGSQYVFLGR</sequence>
<dbReference type="EMBL" id="MN740994">
    <property type="protein sequence ID" value="QHU22035.1"/>
    <property type="molecule type" value="Genomic_DNA"/>
</dbReference>
<organism evidence="3">
    <name type="scientific">viral metagenome</name>
    <dbReference type="NCBI Taxonomy" id="1070528"/>
    <lineage>
        <taxon>unclassified sequences</taxon>
        <taxon>metagenomes</taxon>
        <taxon>organismal metagenomes</taxon>
    </lineage>
</organism>
<evidence type="ECO:0000256" key="1">
    <source>
        <dbReference type="SAM" id="Phobius"/>
    </source>
</evidence>
<dbReference type="AlphaFoldDB" id="A0A6C0KVP7"/>
<evidence type="ECO:0000259" key="2">
    <source>
        <dbReference type="Pfam" id="PF19066"/>
    </source>
</evidence>
<dbReference type="Pfam" id="PF19066">
    <property type="entry name" value="P9_TM"/>
    <property type="match status" value="1"/>
</dbReference>
<feature type="transmembrane region" description="Helical" evidence="1">
    <location>
        <begin position="61"/>
        <end position="79"/>
    </location>
</feature>
<keyword evidence="1" id="KW-1133">Transmembrane helix</keyword>
<dbReference type="InterPro" id="IPR043915">
    <property type="entry name" value="P9_TM"/>
</dbReference>
<keyword evidence="1" id="KW-0812">Transmembrane</keyword>
<evidence type="ECO:0000313" key="3">
    <source>
        <dbReference type="EMBL" id="QHU22035.1"/>
    </source>
</evidence>